<dbReference type="PROSITE" id="PS51918">
    <property type="entry name" value="RADICAL_SAM"/>
    <property type="match status" value="1"/>
</dbReference>
<comment type="cofactor">
    <cofactor evidence="1">
        <name>[4Fe-4S] cluster</name>
        <dbReference type="ChEBI" id="CHEBI:49883"/>
    </cofactor>
</comment>
<dbReference type="GO" id="GO:0051607">
    <property type="term" value="P:defense response to virus"/>
    <property type="evidence" value="ECO:0007669"/>
    <property type="project" value="UniProtKB-KW"/>
</dbReference>
<evidence type="ECO:0000256" key="2">
    <source>
        <dbReference type="ARBA" id="ARBA00022485"/>
    </source>
</evidence>
<dbReference type="InterPro" id="IPR007197">
    <property type="entry name" value="rSAM"/>
</dbReference>
<feature type="domain" description="Radical SAM core" evidence="9">
    <location>
        <begin position="1"/>
        <end position="219"/>
    </location>
</feature>
<evidence type="ECO:0000259" key="9">
    <source>
        <dbReference type="PROSITE" id="PS51918"/>
    </source>
</evidence>
<name>A0A6N4QGN5_9LEPT</name>
<dbReference type="InterPro" id="IPR013785">
    <property type="entry name" value="Aldolase_TIM"/>
</dbReference>
<proteinExistence type="predicted"/>
<dbReference type="GO" id="GO:0051539">
    <property type="term" value="F:4 iron, 4 sulfur cluster binding"/>
    <property type="evidence" value="ECO:0007669"/>
    <property type="project" value="UniProtKB-KW"/>
</dbReference>
<accession>A0A6N4QGN5</accession>
<evidence type="ECO:0000256" key="6">
    <source>
        <dbReference type="ARBA" id="ARBA00023014"/>
    </source>
</evidence>
<protein>
    <recommendedName>
        <fullName evidence="8">S-adenosylmethionine-dependent nucleotide dehydratase</fullName>
    </recommendedName>
</protein>
<keyword evidence="7" id="KW-0051">Antiviral defense</keyword>
<dbReference type="CDD" id="cd01335">
    <property type="entry name" value="Radical_SAM"/>
    <property type="match status" value="1"/>
</dbReference>
<evidence type="ECO:0000256" key="1">
    <source>
        <dbReference type="ARBA" id="ARBA00001966"/>
    </source>
</evidence>
<evidence type="ECO:0000256" key="7">
    <source>
        <dbReference type="ARBA" id="ARBA00023118"/>
    </source>
</evidence>
<evidence type="ECO:0000313" key="10">
    <source>
        <dbReference type="EMBL" id="TGK73013.1"/>
    </source>
</evidence>
<dbReference type="PANTHER" id="PTHR21339">
    <property type="entry name" value="RADICAL S-ADENOSYL METHIONINE DOMAIN-CONTAINING PROTEIN 2"/>
    <property type="match status" value="1"/>
</dbReference>
<keyword evidence="4" id="KW-0479">Metal-binding</keyword>
<keyword evidence="3" id="KW-0949">S-adenosyl-L-methionine</keyword>
<dbReference type="Pfam" id="PF04055">
    <property type="entry name" value="Radical_SAM"/>
    <property type="match status" value="1"/>
</dbReference>
<keyword evidence="5" id="KW-0408">Iron</keyword>
<gene>
    <name evidence="10" type="ORF">EHQ18_04020</name>
</gene>
<evidence type="ECO:0000256" key="3">
    <source>
        <dbReference type="ARBA" id="ARBA00022691"/>
    </source>
</evidence>
<dbReference type="SFLD" id="SFLDG01067">
    <property type="entry name" value="SPASM/twitch_domain_containing"/>
    <property type="match status" value="1"/>
</dbReference>
<dbReference type="SUPFAM" id="SSF102114">
    <property type="entry name" value="Radical SAM enzymes"/>
    <property type="match status" value="1"/>
</dbReference>
<dbReference type="Gene3D" id="3.20.20.70">
    <property type="entry name" value="Aldolase class I"/>
    <property type="match status" value="1"/>
</dbReference>
<dbReference type="RefSeq" id="WP_135632154.1">
    <property type="nucleotide sequence ID" value="NZ_RQFE01000011.1"/>
</dbReference>
<dbReference type="NCBIfam" id="NF038283">
    <property type="entry name" value="viperin_w_prok"/>
    <property type="match status" value="1"/>
</dbReference>
<dbReference type="InterPro" id="IPR000385">
    <property type="entry name" value="MoaA_NifB_PqqE_Fe-S-bd_CS"/>
</dbReference>
<dbReference type="GO" id="GO:0003824">
    <property type="term" value="F:catalytic activity"/>
    <property type="evidence" value="ECO:0007669"/>
    <property type="project" value="InterPro"/>
</dbReference>
<keyword evidence="6" id="KW-0411">Iron-sulfur</keyword>
<keyword evidence="11" id="KW-1185">Reference proteome</keyword>
<dbReference type="PROSITE" id="PS01305">
    <property type="entry name" value="MOAA_NIFB_PQQE"/>
    <property type="match status" value="1"/>
</dbReference>
<comment type="caution">
    <text evidence="10">The sequence shown here is derived from an EMBL/GenBank/DDBJ whole genome shotgun (WGS) entry which is preliminary data.</text>
</comment>
<evidence type="ECO:0000313" key="11">
    <source>
        <dbReference type="Proteomes" id="UP000297239"/>
    </source>
</evidence>
<dbReference type="AlphaFoldDB" id="A0A6N4QGN5"/>
<dbReference type="SFLD" id="SFLDS00029">
    <property type="entry name" value="Radical_SAM"/>
    <property type="match status" value="1"/>
</dbReference>
<dbReference type="PANTHER" id="PTHR21339:SF0">
    <property type="entry name" value="S-ADENOSYLMETHIONINE-DEPENDENT NUCLEOTIDE DEHYDRATASE RSAD2"/>
    <property type="match status" value="1"/>
</dbReference>
<dbReference type="InterPro" id="IPR051196">
    <property type="entry name" value="RSAD2/Viperin_antiviral"/>
</dbReference>
<dbReference type="SFLD" id="SFLDG01088">
    <property type="entry name" value="antiviral_proteins"/>
    <property type="match status" value="1"/>
</dbReference>
<dbReference type="InterPro" id="IPR058240">
    <property type="entry name" value="rSAM_sf"/>
</dbReference>
<evidence type="ECO:0000256" key="4">
    <source>
        <dbReference type="ARBA" id="ARBA00022723"/>
    </source>
</evidence>
<evidence type="ECO:0000256" key="8">
    <source>
        <dbReference type="ARBA" id="ARBA00039667"/>
    </source>
</evidence>
<sequence>MMNSEITVNFHLTKNCNFRCGFCFAHFKQSSHLEIEKTASIVREIKKSGFRKINFAGGEPLLYKNFESLLLVSKEIGLITSMISNGSRITKSWVNNNAPNLDILGISCDSAKPETLRQIGRGDGSSIDHTKKIFSWITDYNEKSGRRVFKKLNSVVSKFNWNENMSEYVASLNIDRWKVFQVLKIEGENDHKFSEFETDENEFNFFLKNHKELAKFGLKIVPENNSAMTNSYLMVNPDGCFYYNHNGKYLLSDPILDVGIETALKQIHFSKDKFKKREGFYII</sequence>
<dbReference type="GO" id="GO:0046872">
    <property type="term" value="F:metal ion binding"/>
    <property type="evidence" value="ECO:0007669"/>
    <property type="project" value="UniProtKB-KW"/>
</dbReference>
<dbReference type="Proteomes" id="UP000297239">
    <property type="component" value="Unassembled WGS sequence"/>
</dbReference>
<dbReference type="EMBL" id="RQFF01000013">
    <property type="protein sequence ID" value="TGK73013.1"/>
    <property type="molecule type" value="Genomic_DNA"/>
</dbReference>
<reference evidence="10" key="1">
    <citation type="journal article" date="2019" name="PLoS Negl. Trop. Dis.">
        <title>Revisiting the worldwide diversity of Leptospira species in the environment.</title>
        <authorList>
            <person name="Vincent A.T."/>
            <person name="Schiettekatte O."/>
            <person name="Bourhy P."/>
            <person name="Veyrier F.J."/>
            <person name="Picardeau M."/>
        </authorList>
    </citation>
    <scope>NUCLEOTIDE SEQUENCE [LARGE SCALE GENOMIC DNA]</scope>
    <source>
        <strain evidence="10">201800293</strain>
    </source>
</reference>
<organism evidence="10 11">
    <name type="scientific">Leptospira kanakyensis</name>
    <dbReference type="NCBI Taxonomy" id="2484968"/>
    <lineage>
        <taxon>Bacteria</taxon>
        <taxon>Pseudomonadati</taxon>
        <taxon>Spirochaetota</taxon>
        <taxon>Spirochaetia</taxon>
        <taxon>Leptospirales</taxon>
        <taxon>Leptospiraceae</taxon>
        <taxon>Leptospira</taxon>
    </lineage>
</organism>
<dbReference type="OrthoDB" id="308557at2"/>
<keyword evidence="2" id="KW-0004">4Fe-4S</keyword>
<evidence type="ECO:0000256" key="5">
    <source>
        <dbReference type="ARBA" id="ARBA00023004"/>
    </source>
</evidence>